<accession>A0A9D1CIQ6</accession>
<keyword evidence="3" id="KW-1003">Cell membrane</keyword>
<evidence type="ECO:0000256" key="4">
    <source>
        <dbReference type="ARBA" id="ARBA00022692"/>
    </source>
</evidence>
<evidence type="ECO:0000256" key="2">
    <source>
        <dbReference type="ARBA" id="ARBA00004936"/>
    </source>
</evidence>
<dbReference type="Proteomes" id="UP000886879">
    <property type="component" value="Unassembled WGS sequence"/>
</dbReference>
<proteinExistence type="predicted"/>
<dbReference type="GO" id="GO:0005886">
    <property type="term" value="C:plasma membrane"/>
    <property type="evidence" value="ECO:0007669"/>
    <property type="project" value="UniProtKB-SubCell"/>
</dbReference>
<feature type="transmembrane region" description="Helical" evidence="7">
    <location>
        <begin position="91"/>
        <end position="111"/>
    </location>
</feature>
<organism evidence="9 10">
    <name type="scientific">Candidatus Enterenecus faecium</name>
    <dbReference type="NCBI Taxonomy" id="2840780"/>
    <lineage>
        <taxon>Bacteria</taxon>
        <taxon>Bacillati</taxon>
        <taxon>Bacillota</taxon>
        <taxon>Clostridia</taxon>
        <taxon>Eubacteriales</taxon>
        <taxon>Candidatus Enterenecus</taxon>
    </lineage>
</organism>
<protein>
    <submittedName>
        <fullName evidence="9">LTA synthase family protein</fullName>
    </submittedName>
</protein>
<feature type="domain" description="Sulfatase N-terminal" evidence="8">
    <location>
        <begin position="358"/>
        <end position="636"/>
    </location>
</feature>
<dbReference type="Gene3D" id="3.30.1120.170">
    <property type="match status" value="1"/>
</dbReference>
<dbReference type="AlphaFoldDB" id="A0A9D1CIQ6"/>
<evidence type="ECO:0000256" key="5">
    <source>
        <dbReference type="ARBA" id="ARBA00022989"/>
    </source>
</evidence>
<evidence type="ECO:0000313" key="10">
    <source>
        <dbReference type="Proteomes" id="UP000886879"/>
    </source>
</evidence>
<dbReference type="EMBL" id="DVFO01000106">
    <property type="protein sequence ID" value="HIQ61894.1"/>
    <property type="molecule type" value="Genomic_DNA"/>
</dbReference>
<feature type="transmembrane region" description="Helical" evidence="7">
    <location>
        <begin position="54"/>
        <end position="71"/>
    </location>
</feature>
<comment type="caution">
    <text evidence="9">The sequence shown here is derived from an EMBL/GenBank/DDBJ whole genome shotgun (WGS) entry which is preliminary data.</text>
</comment>
<dbReference type="InterPro" id="IPR000917">
    <property type="entry name" value="Sulfatase_N"/>
</dbReference>
<dbReference type="PANTHER" id="PTHR47371:SF3">
    <property type="entry name" value="PHOSPHOGLYCEROL TRANSFERASE I"/>
    <property type="match status" value="1"/>
</dbReference>
<evidence type="ECO:0000256" key="7">
    <source>
        <dbReference type="SAM" id="Phobius"/>
    </source>
</evidence>
<evidence type="ECO:0000313" key="9">
    <source>
        <dbReference type="EMBL" id="HIQ61894.1"/>
    </source>
</evidence>
<keyword evidence="6 7" id="KW-0472">Membrane</keyword>
<feature type="transmembrane region" description="Helical" evidence="7">
    <location>
        <begin position="123"/>
        <end position="146"/>
    </location>
</feature>
<reference evidence="9" key="1">
    <citation type="submission" date="2020-10" db="EMBL/GenBank/DDBJ databases">
        <authorList>
            <person name="Gilroy R."/>
        </authorList>
    </citation>
    <scope>NUCLEOTIDE SEQUENCE</scope>
    <source>
        <strain evidence="9">ChiGjej2B2-12916</strain>
    </source>
</reference>
<gene>
    <name evidence="9" type="ORF">IAD31_09955</name>
</gene>
<dbReference type="InterPro" id="IPR050448">
    <property type="entry name" value="OpgB/LTA_synthase_biosynth"/>
</dbReference>
<dbReference type="Gene3D" id="3.40.720.10">
    <property type="entry name" value="Alkaline Phosphatase, subunit A"/>
    <property type="match status" value="1"/>
</dbReference>
<comment type="subcellular location">
    <subcellularLocation>
        <location evidence="1">Cell membrane</location>
        <topology evidence="1">Multi-pass membrane protein</topology>
    </subcellularLocation>
</comment>
<dbReference type="PANTHER" id="PTHR47371">
    <property type="entry name" value="LIPOTEICHOIC ACID SYNTHASE"/>
    <property type="match status" value="1"/>
</dbReference>
<name>A0A9D1CIQ6_9FIRM</name>
<dbReference type="SUPFAM" id="SSF53649">
    <property type="entry name" value="Alkaline phosphatase-like"/>
    <property type="match status" value="1"/>
</dbReference>
<evidence type="ECO:0000256" key="1">
    <source>
        <dbReference type="ARBA" id="ARBA00004651"/>
    </source>
</evidence>
<reference evidence="9" key="2">
    <citation type="journal article" date="2021" name="PeerJ">
        <title>Extensive microbial diversity within the chicken gut microbiome revealed by metagenomics and culture.</title>
        <authorList>
            <person name="Gilroy R."/>
            <person name="Ravi A."/>
            <person name="Getino M."/>
            <person name="Pursley I."/>
            <person name="Horton D.L."/>
            <person name="Alikhan N.F."/>
            <person name="Baker D."/>
            <person name="Gharbi K."/>
            <person name="Hall N."/>
            <person name="Watson M."/>
            <person name="Adriaenssens E.M."/>
            <person name="Foster-Nyarko E."/>
            <person name="Jarju S."/>
            <person name="Secka A."/>
            <person name="Antonio M."/>
            <person name="Oren A."/>
            <person name="Chaudhuri R.R."/>
            <person name="La Ragione R."/>
            <person name="Hildebrand F."/>
            <person name="Pallen M.J."/>
        </authorList>
    </citation>
    <scope>NUCLEOTIDE SEQUENCE</scope>
    <source>
        <strain evidence="9">ChiGjej2B2-12916</strain>
    </source>
</reference>
<keyword evidence="4 7" id="KW-0812">Transmembrane</keyword>
<sequence length="734" mass="81995">MAEPKRLAPKEPGVFSKWKETCKEKWKHVRLPSIRVPKPQFSSGPKTRTRRRRVSGSPLLSAVSLPLMLLYHEVLLRLFDGDSTFFDLGLFRILLFSLAAGLAVFLVLDLIPNRKVSHILGGVLVAGWTVFTCVEYCCKSFFKIYFGLGYMQGMAGQVVGDFSGTIVEVVLARIPFILLSLIPFVVYLRMCPVILYEKGQRAPVRVMLAGLMVVLQLVGVLTARLGAERNYYTYDFSVNTSVPHFGLLTTLRLELGYAVTGIPETPLDILLPDDPLPSATPASSPEPGASQAPTGDNVLDIDFEALAAGTDDETLKAMHQFFGAKTPTNKNEYTGYFQGKNLILITAEAFCPYVIDQELTPTLYKLSHEGFVFENYYQPDWTQSTTGGEFAVMTGLIPTWIGGSELSFRVSANDAMPIALGWQFQKLGYDTLAYHNNTYTYYGRDETHPNLGYEYHGIGNGLELKSNLWPCSDLEMMESTVDGYIQDYVKNGTPFHTYYMTVSGHCNYTWSGNAMSRKNQEVIQAKYPDASEQVQAYLACNMELEYAMEYLVKELEEAGIADDTVIALTADHYPYALAEGGTDYYKELSGVDDTERDTSRYRNTFILWSGCMEEPVVVDTPCSAIDIVPTLSNLFGLEYDSRLYSGRDIFATNYQANQYSSNMPLVVFANKGYGSSWITAAGTYEASTGTFTPREGVTVDENYVSRVKSLVGAKYTYAKLVIERNYYSLVWPKE</sequence>
<evidence type="ECO:0000256" key="6">
    <source>
        <dbReference type="ARBA" id="ARBA00023136"/>
    </source>
</evidence>
<keyword evidence="5 7" id="KW-1133">Transmembrane helix</keyword>
<dbReference type="InterPro" id="IPR017850">
    <property type="entry name" value="Alkaline_phosphatase_core_sf"/>
</dbReference>
<evidence type="ECO:0000259" key="8">
    <source>
        <dbReference type="Pfam" id="PF00884"/>
    </source>
</evidence>
<feature type="transmembrane region" description="Helical" evidence="7">
    <location>
        <begin position="208"/>
        <end position="227"/>
    </location>
</feature>
<comment type="pathway">
    <text evidence="2">Cell wall biogenesis; lipoteichoic acid biosynthesis.</text>
</comment>
<dbReference type="Pfam" id="PF00884">
    <property type="entry name" value="Sulfatase"/>
    <property type="match status" value="1"/>
</dbReference>
<dbReference type="CDD" id="cd16015">
    <property type="entry name" value="LTA_synthase"/>
    <property type="match status" value="1"/>
</dbReference>
<feature type="transmembrane region" description="Helical" evidence="7">
    <location>
        <begin position="166"/>
        <end position="188"/>
    </location>
</feature>
<evidence type="ECO:0000256" key="3">
    <source>
        <dbReference type="ARBA" id="ARBA00022475"/>
    </source>
</evidence>